<sequence>MVGAHRFLHKSASSVSRCWQSSTVGSSAASATVSSSSLIQHCTHRQSLAFSTASAPRRSPTSPRPPSSTSSSPSASSATSSSGSSQWKPPPPPPSGSTAASRKQSRKEWLLVGVAGSAAAVGSWYYWSNIRPRHQANKAAAAALAANAAPFSLTAESRTSFSIPIRQAQAGGPTNKVINTLTNAEVDRRLTENQRSTRVDRPQGACLVARYDTNSVASNDPIEDKRAEVIVERDRAIVDNRPSSSSTSSPVLPTPNTATGSANGDLCFFAVMDGHAGFHTSTLLSQKLIAFVALELDKVFREAGEYGEIAKAKSTMPSKLWRAIVGGGSGASSTVGSSTGLDGDPEVVKRAIAKAFRGLDKEIVNTPVELLKEYELSLASTSSSSVSPDSGAGNTRSLSSLAHSIFPSSINATFTATQKSAYESILPALSGSCALLTYIDSARQDVYVACTGDSRAVAGYWDEDSGKWEVEALSVDQTGRNPDEVRRMRSEHPASESENVIMRGRVLGGLEPTRAFGDARYKWDRELQGRLYDAFLPGGRASTRGPPRHLETPPYVTATPVVEWRRVGETSSSPNRELRFIIMATDGLWDMMSNEEAVSLVAGHLAGIKGTIRSSELQRHTFQPIDKQHSLPSAATIHTPSASASASSTALATSTPATVQESQAASSPVRPASSDEQRELAVSKQHPLSKGPETLRTFQFQDDNLSTHLIRNALGGANQQRVAGLLAIPSPESRRYRDDITVNVILFNSPASTPAQPPAAAAPGDEETQSAIKAKL</sequence>
<proteinExistence type="predicted"/>
<keyword evidence="2" id="KW-0812">Transmembrane</keyword>
<dbReference type="PROSITE" id="PS51746">
    <property type="entry name" value="PPM_2"/>
    <property type="match status" value="1"/>
</dbReference>
<dbReference type="PANTHER" id="PTHR13832">
    <property type="entry name" value="PROTEIN PHOSPHATASE 2C"/>
    <property type="match status" value="1"/>
</dbReference>
<feature type="region of interest" description="Disordered" evidence="1">
    <location>
        <begin position="237"/>
        <end position="257"/>
    </location>
</feature>
<dbReference type="Gene3D" id="3.60.40.10">
    <property type="entry name" value="PPM-type phosphatase domain"/>
    <property type="match status" value="1"/>
</dbReference>
<dbReference type="EMBL" id="OOIN01000004">
    <property type="protein sequence ID" value="SPO22400.1"/>
    <property type="molecule type" value="Genomic_DNA"/>
</dbReference>
<feature type="compositionally biased region" description="Low complexity" evidence="1">
    <location>
        <begin position="51"/>
        <end position="87"/>
    </location>
</feature>
<keyword evidence="2" id="KW-1133">Transmembrane helix</keyword>
<feature type="region of interest" description="Disordered" evidence="1">
    <location>
        <begin position="637"/>
        <end position="693"/>
    </location>
</feature>
<dbReference type="PANTHER" id="PTHR13832:SF792">
    <property type="entry name" value="GM14286P"/>
    <property type="match status" value="1"/>
</dbReference>
<dbReference type="InterPro" id="IPR015655">
    <property type="entry name" value="PP2C"/>
</dbReference>
<feature type="region of interest" description="Disordered" evidence="1">
    <location>
        <begin position="749"/>
        <end position="776"/>
    </location>
</feature>
<evidence type="ECO:0000256" key="2">
    <source>
        <dbReference type="SAM" id="Phobius"/>
    </source>
</evidence>
<dbReference type="GO" id="GO:0005739">
    <property type="term" value="C:mitochondrion"/>
    <property type="evidence" value="ECO:0007669"/>
    <property type="project" value="TreeGrafter"/>
</dbReference>
<dbReference type="Proteomes" id="UP000324022">
    <property type="component" value="Unassembled WGS sequence"/>
</dbReference>
<evidence type="ECO:0000313" key="4">
    <source>
        <dbReference type="EMBL" id="SPO22400.1"/>
    </source>
</evidence>
<feature type="domain" description="PPM-type phosphatase" evidence="3">
    <location>
        <begin position="243"/>
        <end position="747"/>
    </location>
</feature>
<dbReference type="InterPro" id="IPR001932">
    <property type="entry name" value="PPM-type_phosphatase-like_dom"/>
</dbReference>
<feature type="compositionally biased region" description="Low complexity" evidence="1">
    <location>
        <begin position="750"/>
        <end position="763"/>
    </location>
</feature>
<dbReference type="SMART" id="SM00332">
    <property type="entry name" value="PP2Cc"/>
    <property type="match status" value="1"/>
</dbReference>
<dbReference type="CDD" id="cd00143">
    <property type="entry name" value="PP2Cc"/>
    <property type="match status" value="1"/>
</dbReference>
<dbReference type="Pfam" id="PF00481">
    <property type="entry name" value="PP2C"/>
    <property type="match status" value="1"/>
</dbReference>
<organism evidence="4 5">
    <name type="scientific">Ustilago trichophora</name>
    <dbReference type="NCBI Taxonomy" id="86804"/>
    <lineage>
        <taxon>Eukaryota</taxon>
        <taxon>Fungi</taxon>
        <taxon>Dikarya</taxon>
        <taxon>Basidiomycota</taxon>
        <taxon>Ustilaginomycotina</taxon>
        <taxon>Ustilaginomycetes</taxon>
        <taxon>Ustilaginales</taxon>
        <taxon>Ustilaginaceae</taxon>
        <taxon>Ustilago</taxon>
    </lineage>
</organism>
<dbReference type="InterPro" id="IPR036457">
    <property type="entry name" value="PPM-type-like_dom_sf"/>
</dbReference>
<dbReference type="GO" id="GO:0004741">
    <property type="term" value="F:[pyruvate dehydrogenase (acetyl-transferring)]-phosphatase activity"/>
    <property type="evidence" value="ECO:0007669"/>
    <property type="project" value="TreeGrafter"/>
</dbReference>
<evidence type="ECO:0000313" key="5">
    <source>
        <dbReference type="Proteomes" id="UP000324022"/>
    </source>
</evidence>
<dbReference type="SUPFAM" id="SSF81606">
    <property type="entry name" value="PP2C-like"/>
    <property type="match status" value="1"/>
</dbReference>
<reference evidence="4 5" key="1">
    <citation type="submission" date="2018-03" db="EMBL/GenBank/DDBJ databases">
        <authorList>
            <person name="Guldener U."/>
        </authorList>
    </citation>
    <scope>NUCLEOTIDE SEQUENCE [LARGE SCALE GENOMIC DNA]</scope>
    <source>
        <strain evidence="4 5">NBRC100155</strain>
    </source>
</reference>
<dbReference type="OrthoDB" id="420076at2759"/>
<keyword evidence="2" id="KW-0472">Membrane</keyword>
<feature type="compositionally biased region" description="Low complexity" evidence="1">
    <location>
        <begin position="637"/>
        <end position="658"/>
    </location>
</feature>
<keyword evidence="5" id="KW-1185">Reference proteome</keyword>
<evidence type="ECO:0000256" key="1">
    <source>
        <dbReference type="SAM" id="MobiDB-lite"/>
    </source>
</evidence>
<evidence type="ECO:0000259" key="3">
    <source>
        <dbReference type="PROSITE" id="PS51746"/>
    </source>
</evidence>
<accession>A0A5C3DXL3</accession>
<feature type="compositionally biased region" description="Low complexity" evidence="1">
    <location>
        <begin position="242"/>
        <end position="255"/>
    </location>
</feature>
<feature type="region of interest" description="Disordered" evidence="1">
    <location>
        <begin position="49"/>
        <end position="102"/>
    </location>
</feature>
<gene>
    <name evidence="4" type="ORF">UTRI_01078</name>
</gene>
<feature type="transmembrane region" description="Helical" evidence="2">
    <location>
        <begin position="109"/>
        <end position="127"/>
    </location>
</feature>
<protein>
    <submittedName>
        <fullName evidence="4">Related to PTC5 - putative 2C protein phosphatase (PP2Cs)</fullName>
    </submittedName>
</protein>
<dbReference type="AlphaFoldDB" id="A0A5C3DXL3"/>
<name>A0A5C3DXL3_9BASI</name>